<dbReference type="EMBL" id="UHBY01000003">
    <property type="protein sequence ID" value="SUL35833.1"/>
    <property type="molecule type" value="Genomic_DNA"/>
</dbReference>
<name>A0A380EKJ4_STAAU</name>
<dbReference type="PANTHER" id="PTHR33498">
    <property type="entry name" value="TRANSPOSASE FOR INSERTION SEQUENCE ELEMENT IS1557"/>
    <property type="match status" value="1"/>
</dbReference>
<dbReference type="Proteomes" id="UP000254116">
    <property type="component" value="Unassembled WGS sequence"/>
</dbReference>
<accession>A0A380EKJ4</accession>
<dbReference type="PANTHER" id="PTHR33498:SF1">
    <property type="entry name" value="TRANSPOSASE FOR INSERTION SEQUENCE ELEMENT IS1557"/>
    <property type="match status" value="1"/>
</dbReference>
<organism evidence="1 2">
    <name type="scientific">Staphylococcus aureus</name>
    <dbReference type="NCBI Taxonomy" id="1280"/>
    <lineage>
        <taxon>Bacteria</taxon>
        <taxon>Bacillati</taxon>
        <taxon>Bacillota</taxon>
        <taxon>Bacilli</taxon>
        <taxon>Bacillales</taxon>
        <taxon>Staphylococcaceae</taxon>
        <taxon>Staphylococcus</taxon>
    </lineage>
</organism>
<evidence type="ECO:0000313" key="2">
    <source>
        <dbReference type="Proteomes" id="UP000254116"/>
    </source>
</evidence>
<gene>
    <name evidence="1" type="ORF">NCTC10702_02461</name>
</gene>
<dbReference type="InterPro" id="IPR047951">
    <property type="entry name" value="Transpos_ISL3"/>
</dbReference>
<evidence type="ECO:0000313" key="1">
    <source>
        <dbReference type="EMBL" id="SUL35833.1"/>
    </source>
</evidence>
<sequence>MNEYRNKKGPDYTIFKNNWKVLLMDTSKTIFSKYRWNKSFKAYKRSSDIVEFMLSKDDILRHSYELVQGLRKDLRLCNWPKFINRLIQLVKSL</sequence>
<protein>
    <submittedName>
        <fullName evidence="1">Transposase</fullName>
    </submittedName>
</protein>
<dbReference type="AlphaFoldDB" id="A0A380EKJ4"/>
<reference evidence="1 2" key="1">
    <citation type="submission" date="2018-06" db="EMBL/GenBank/DDBJ databases">
        <authorList>
            <consortium name="Pathogen Informatics"/>
            <person name="Doyle S."/>
        </authorList>
    </citation>
    <scope>NUCLEOTIDE SEQUENCE [LARGE SCALE GENOMIC DNA]</scope>
    <source>
        <strain evidence="1 2">NCTC10702</strain>
    </source>
</reference>
<proteinExistence type="predicted"/>